<dbReference type="EMBL" id="CAJZBQ010000039">
    <property type="protein sequence ID" value="CAG9326003.1"/>
    <property type="molecule type" value="Genomic_DNA"/>
</dbReference>
<reference evidence="4" key="1">
    <citation type="submission" date="2021-09" db="EMBL/GenBank/DDBJ databases">
        <authorList>
            <consortium name="AG Swart"/>
            <person name="Singh M."/>
            <person name="Singh A."/>
            <person name="Seah K."/>
            <person name="Emmerich C."/>
        </authorList>
    </citation>
    <scope>NUCLEOTIDE SEQUENCE</scope>
    <source>
        <strain evidence="4">ATCC30299</strain>
    </source>
</reference>
<evidence type="ECO:0000259" key="1">
    <source>
        <dbReference type="PROSITE" id="PS50878"/>
    </source>
</evidence>
<keyword evidence="5" id="KW-1185">Reference proteome</keyword>
<dbReference type="Proteomes" id="UP001162131">
    <property type="component" value="Unassembled WGS sequence"/>
</dbReference>
<sequence length="834" mass="98700">MKILLNRINDSRKWIKFCWTQNNRELANKLQKVKKAWINKLKRLSNYEKISESRLKECMQDPYGAWNKIKRQMNKNRIALSLNKEEIKAWATEFENQFKSKIEFIPQKGCSKEELWDFQDIQKIIKKLPNKKAPGPDNIRNEIIKKGGDIMAEAITHFLNSCKLNGIPDKANEAKTILIYKGKGNPKELNSYRPITLMNNFMKILDKAELKRIENTVNISERQHGFTKGKSCMTQIFLLKSTLEYRKYYRIGKGRDSYILFVDFSKAYDSVNRIRLLEKIKAKNIKNDSWKIISQMLKGEQTTLVINGIETEKINITRGVRQGSAISPLLFNIYIDDIEKENNDINIELLPNHQLKSKINFQYADDTAFVIEDWKDIENILNKLDKWSKDNDMNLNIGPEKTAIMPIITKNRKNIISKLPKISYQNHEIPVVEKYKYLGKIMNGNIRGTGFDQAHYKYLKDKSKISTCSLIPMIRRMLNIPSKTLINCFKAIFLPRCTYGLEICSRIKCKTAIKQIQRSFNKIIRECCHVYDKTPIEPILLDLNIPTIQQYIDQKSLIFLQKIFELTHISEIATHFLRNFDNTITPTMKIYQELLQKYNFTKPFDFNNNMISWNDKNWKGNVKDKLKIYWRNENMSIINKKVTLKMFKELRNQTFTTNKLPKFWILNKNLITETRIKAAWRYGAGPSKVLVLLRNRNNQDNTSNLCELCKVKETDKHILNECIKYKNERIKFIQRLQDMIGRYINNTSIYNWLISDVTELKFLEELGEEKWEKIDFLTKITLRSIDDKLRTSRENSKHKHFFEIQNIEDDLKKENISIHDLNFWRLVKSIRRLK</sequence>
<dbReference type="InterPro" id="IPR043502">
    <property type="entry name" value="DNA/RNA_pol_sf"/>
</dbReference>
<dbReference type="PROSITE" id="PS50878">
    <property type="entry name" value="RT_POL"/>
    <property type="match status" value="1"/>
</dbReference>
<dbReference type="PANTHER" id="PTHR19446">
    <property type="entry name" value="REVERSE TRANSCRIPTASES"/>
    <property type="match status" value="1"/>
</dbReference>
<protein>
    <recommendedName>
        <fullName evidence="1">Reverse transcriptase domain-containing protein</fullName>
    </recommendedName>
</protein>
<dbReference type="AlphaFoldDB" id="A0AAU9KKV6"/>
<evidence type="ECO:0000313" key="2">
    <source>
        <dbReference type="EMBL" id="CAG9324944.1"/>
    </source>
</evidence>
<dbReference type="EMBL" id="CAJZBQ010000037">
    <property type="protein sequence ID" value="CAG9324944.1"/>
    <property type="molecule type" value="Genomic_DNA"/>
</dbReference>
<evidence type="ECO:0000313" key="5">
    <source>
        <dbReference type="Proteomes" id="UP001162131"/>
    </source>
</evidence>
<evidence type="ECO:0000313" key="3">
    <source>
        <dbReference type="EMBL" id="CAG9326003.1"/>
    </source>
</evidence>
<evidence type="ECO:0000313" key="4">
    <source>
        <dbReference type="EMBL" id="CAG9334694.1"/>
    </source>
</evidence>
<gene>
    <name evidence="2" type="ORF">BSTOLATCC_MIC37690</name>
    <name evidence="3" type="ORF">BSTOLATCC_MIC39782</name>
    <name evidence="4" type="ORF">BSTOLATCC_MIC62236</name>
</gene>
<dbReference type="InterPro" id="IPR000477">
    <property type="entry name" value="RT_dom"/>
</dbReference>
<proteinExistence type="predicted"/>
<dbReference type="Pfam" id="PF00078">
    <property type="entry name" value="RVT_1"/>
    <property type="match status" value="1"/>
</dbReference>
<accession>A0AAU9KKV6</accession>
<dbReference type="EMBL" id="CAJZBQ010000059">
    <property type="protein sequence ID" value="CAG9334694.1"/>
    <property type="molecule type" value="Genomic_DNA"/>
</dbReference>
<organism evidence="4 5">
    <name type="scientific">Blepharisma stoltei</name>
    <dbReference type="NCBI Taxonomy" id="1481888"/>
    <lineage>
        <taxon>Eukaryota</taxon>
        <taxon>Sar</taxon>
        <taxon>Alveolata</taxon>
        <taxon>Ciliophora</taxon>
        <taxon>Postciliodesmatophora</taxon>
        <taxon>Heterotrichea</taxon>
        <taxon>Heterotrichida</taxon>
        <taxon>Blepharismidae</taxon>
        <taxon>Blepharisma</taxon>
    </lineage>
</organism>
<dbReference type="CDD" id="cd01650">
    <property type="entry name" value="RT_nLTR_like"/>
    <property type="match status" value="1"/>
</dbReference>
<feature type="domain" description="Reverse transcriptase" evidence="1">
    <location>
        <begin position="160"/>
        <end position="442"/>
    </location>
</feature>
<dbReference type="SUPFAM" id="SSF56672">
    <property type="entry name" value="DNA/RNA polymerases"/>
    <property type="match status" value="1"/>
</dbReference>
<comment type="caution">
    <text evidence="4">The sequence shown here is derived from an EMBL/GenBank/DDBJ whole genome shotgun (WGS) entry which is preliminary data.</text>
</comment>
<name>A0AAU9KKV6_9CILI</name>